<dbReference type="Pfam" id="PF10573">
    <property type="entry name" value="UPF0561"/>
    <property type="match status" value="1"/>
</dbReference>
<dbReference type="EMBL" id="JAODUP010000132">
    <property type="protein sequence ID" value="KAK2160478.1"/>
    <property type="molecule type" value="Genomic_DNA"/>
</dbReference>
<protein>
    <submittedName>
        <fullName evidence="3">Uncharacterized protein</fullName>
    </submittedName>
</protein>
<dbReference type="Proteomes" id="UP001208570">
    <property type="component" value="Unassembled WGS sequence"/>
</dbReference>
<evidence type="ECO:0000256" key="2">
    <source>
        <dbReference type="SAM" id="MobiDB-lite"/>
    </source>
</evidence>
<dbReference type="AlphaFoldDB" id="A0AAD9N9K9"/>
<name>A0AAD9N9K9_9ANNE</name>
<gene>
    <name evidence="3" type="ORF">LSH36_132g00011</name>
</gene>
<evidence type="ECO:0000313" key="4">
    <source>
        <dbReference type="Proteomes" id="UP001208570"/>
    </source>
</evidence>
<dbReference type="PANTHER" id="PTHR34256">
    <property type="entry name" value="UPF0561 PROTEIN C2ORF68"/>
    <property type="match status" value="1"/>
</dbReference>
<proteinExistence type="inferred from homology"/>
<reference evidence="3" key="1">
    <citation type="journal article" date="2023" name="Mol. Biol. Evol.">
        <title>Third-Generation Sequencing Reveals the Adaptive Role of the Epigenome in Three Deep-Sea Polychaetes.</title>
        <authorList>
            <person name="Perez M."/>
            <person name="Aroh O."/>
            <person name="Sun Y."/>
            <person name="Lan Y."/>
            <person name="Juniper S.K."/>
            <person name="Young C.R."/>
            <person name="Angers B."/>
            <person name="Qian P.Y."/>
        </authorList>
    </citation>
    <scope>NUCLEOTIDE SEQUENCE</scope>
    <source>
        <strain evidence="3">P08H-3</strain>
    </source>
</reference>
<dbReference type="InterPro" id="IPR018888">
    <property type="entry name" value="UPF0561"/>
</dbReference>
<comment type="caution">
    <text evidence="3">The sequence shown here is derived from an EMBL/GenBank/DDBJ whole genome shotgun (WGS) entry which is preliminary data.</text>
</comment>
<organism evidence="3 4">
    <name type="scientific">Paralvinella palmiformis</name>
    <dbReference type="NCBI Taxonomy" id="53620"/>
    <lineage>
        <taxon>Eukaryota</taxon>
        <taxon>Metazoa</taxon>
        <taxon>Spiralia</taxon>
        <taxon>Lophotrochozoa</taxon>
        <taxon>Annelida</taxon>
        <taxon>Polychaeta</taxon>
        <taxon>Sedentaria</taxon>
        <taxon>Canalipalpata</taxon>
        <taxon>Terebellida</taxon>
        <taxon>Terebelliformia</taxon>
        <taxon>Alvinellidae</taxon>
        <taxon>Paralvinella</taxon>
    </lineage>
</organism>
<accession>A0AAD9N9K9</accession>
<sequence length="137" mass="15749">MSTNKRLNMEHGFMQCIIKNQIDRDKYEKQVKAAQKPKHPVNQNKGKKPDLVTYIPPKKPKGIDLKTSANDATDKTRLFVFEYEADNGEVHTMDVYKNDDIAMLARQFAQEQRFSESMTLALSAFLKATAREQSHES</sequence>
<evidence type="ECO:0000256" key="1">
    <source>
        <dbReference type="ARBA" id="ARBA00006905"/>
    </source>
</evidence>
<keyword evidence="4" id="KW-1185">Reference proteome</keyword>
<evidence type="ECO:0000313" key="3">
    <source>
        <dbReference type="EMBL" id="KAK2160478.1"/>
    </source>
</evidence>
<comment type="similarity">
    <text evidence="1">Belongs to the UPF0561 family.</text>
</comment>
<feature type="region of interest" description="Disordered" evidence="2">
    <location>
        <begin position="33"/>
        <end position="67"/>
    </location>
</feature>
<dbReference type="PANTHER" id="PTHR34256:SF1">
    <property type="entry name" value="UPF0561 PROTEIN C2ORF68"/>
    <property type="match status" value="1"/>
</dbReference>